<feature type="transmembrane region" description="Helical" evidence="2">
    <location>
        <begin position="90"/>
        <end position="109"/>
    </location>
</feature>
<proteinExistence type="inferred from homology"/>
<comment type="caution">
    <text evidence="4">The sequence shown here is derived from an EMBL/GenBank/DDBJ whole genome shotgun (WGS) entry which is preliminary data.</text>
</comment>
<organism evidence="4 5">
    <name type="scientific">Paractinoplanes ferrugineus</name>
    <dbReference type="NCBI Taxonomy" id="113564"/>
    <lineage>
        <taxon>Bacteria</taxon>
        <taxon>Bacillati</taxon>
        <taxon>Actinomycetota</taxon>
        <taxon>Actinomycetes</taxon>
        <taxon>Micromonosporales</taxon>
        <taxon>Micromonosporaceae</taxon>
        <taxon>Paractinoplanes</taxon>
    </lineage>
</organism>
<feature type="transmembrane region" description="Helical" evidence="2">
    <location>
        <begin position="63"/>
        <end position="84"/>
    </location>
</feature>
<keyword evidence="2" id="KW-0472">Membrane</keyword>
<feature type="transmembrane region" description="Helical" evidence="2">
    <location>
        <begin position="175"/>
        <end position="196"/>
    </location>
</feature>
<gene>
    <name evidence="4" type="ORF">Afe05nite_21820</name>
</gene>
<accession>A0A919IYX1</accession>
<evidence type="ECO:0000313" key="5">
    <source>
        <dbReference type="Proteomes" id="UP000598174"/>
    </source>
</evidence>
<dbReference type="SUPFAM" id="SSF103481">
    <property type="entry name" value="Multidrug resistance efflux transporter EmrE"/>
    <property type="match status" value="2"/>
</dbReference>
<dbReference type="InterPro" id="IPR000620">
    <property type="entry name" value="EamA_dom"/>
</dbReference>
<feature type="transmembrane region" description="Helical" evidence="2">
    <location>
        <begin position="29"/>
        <end position="51"/>
    </location>
</feature>
<evidence type="ECO:0000256" key="2">
    <source>
        <dbReference type="SAM" id="Phobius"/>
    </source>
</evidence>
<dbReference type="GO" id="GO:0016020">
    <property type="term" value="C:membrane"/>
    <property type="evidence" value="ECO:0007669"/>
    <property type="project" value="InterPro"/>
</dbReference>
<feature type="domain" description="EamA" evidence="3">
    <location>
        <begin position="3"/>
        <end position="133"/>
    </location>
</feature>
<keyword evidence="2" id="KW-1133">Transmembrane helix</keyword>
<evidence type="ECO:0000313" key="4">
    <source>
        <dbReference type="EMBL" id="GIE10342.1"/>
    </source>
</evidence>
<keyword evidence="5" id="KW-1185">Reference proteome</keyword>
<dbReference type="Pfam" id="PF00892">
    <property type="entry name" value="EamA"/>
    <property type="match status" value="2"/>
</dbReference>
<feature type="domain" description="EamA" evidence="3">
    <location>
        <begin position="147"/>
        <end position="276"/>
    </location>
</feature>
<dbReference type="Proteomes" id="UP000598174">
    <property type="component" value="Unassembled WGS sequence"/>
</dbReference>
<keyword evidence="2" id="KW-0812">Transmembrane</keyword>
<reference evidence="4" key="1">
    <citation type="submission" date="2021-01" db="EMBL/GenBank/DDBJ databases">
        <title>Whole genome shotgun sequence of Actinoplanes ferrugineus NBRC 15555.</title>
        <authorList>
            <person name="Komaki H."/>
            <person name="Tamura T."/>
        </authorList>
    </citation>
    <scope>NUCLEOTIDE SEQUENCE</scope>
    <source>
        <strain evidence="4">NBRC 15555</strain>
    </source>
</reference>
<dbReference type="RefSeq" id="WP_203817218.1">
    <property type="nucleotide sequence ID" value="NZ_BAAABP010000031.1"/>
</dbReference>
<sequence length="278" mass="28633">MAWVLLAALGAAAAWGFSDFLAGVLGRRLPVLTILLGSEVAAMVLALLVVAARGTPPVWDERLWLSVAAGVVGLPAMGLLYRAMRDGSPAVVAPVAAVAALVPVAWGLLNGESLSLFTALGVAAGLLGATMASWPVPDRERPRLSRSAHLCALGAALGFGAFFVLLHESGEADQFWALTSARVTGGVIALVLAVAFRRRLDFRFAFSAPVILVGVADVTADAAFLASAAAALTPAAVVASLYPAVTLLLNRSVLREKLHTVHLYGVLAAVLAVVCLAR</sequence>
<evidence type="ECO:0000256" key="1">
    <source>
        <dbReference type="ARBA" id="ARBA00007362"/>
    </source>
</evidence>
<dbReference type="EMBL" id="BOMM01000016">
    <property type="protein sequence ID" value="GIE10342.1"/>
    <property type="molecule type" value="Genomic_DNA"/>
</dbReference>
<evidence type="ECO:0000259" key="3">
    <source>
        <dbReference type="Pfam" id="PF00892"/>
    </source>
</evidence>
<dbReference type="InterPro" id="IPR037185">
    <property type="entry name" value="EmrE-like"/>
</dbReference>
<comment type="similarity">
    <text evidence="1">Belongs to the EamA transporter family.</text>
</comment>
<protein>
    <recommendedName>
        <fullName evidence="3">EamA domain-containing protein</fullName>
    </recommendedName>
</protein>
<feature type="transmembrane region" description="Helical" evidence="2">
    <location>
        <begin position="147"/>
        <end position="166"/>
    </location>
</feature>
<feature type="transmembrane region" description="Helical" evidence="2">
    <location>
        <begin position="261"/>
        <end position="277"/>
    </location>
</feature>
<name>A0A919IYX1_9ACTN</name>
<feature type="transmembrane region" description="Helical" evidence="2">
    <location>
        <begin position="116"/>
        <end position="135"/>
    </location>
</feature>
<feature type="transmembrane region" description="Helical" evidence="2">
    <location>
        <begin position="227"/>
        <end position="249"/>
    </location>
</feature>
<dbReference type="AlphaFoldDB" id="A0A919IYX1"/>